<dbReference type="Proteomes" id="UP001628156">
    <property type="component" value="Unassembled WGS sequence"/>
</dbReference>
<proteinExistence type="predicted"/>
<reference evidence="3 4" key="1">
    <citation type="journal article" date="2019" name="PLoS Negl. Trop. Dis.">
        <title>Whole genome sequencing of Entamoeba nuttalli reveals mammalian host-related molecular signatures and a novel octapeptide-repeat surface protein.</title>
        <authorList>
            <person name="Tanaka M."/>
            <person name="Makiuchi T."/>
            <person name="Komiyama T."/>
            <person name="Shiina T."/>
            <person name="Osaki K."/>
            <person name="Tachibana H."/>
        </authorList>
    </citation>
    <scope>NUCLEOTIDE SEQUENCE [LARGE SCALE GENOMIC DNA]</scope>
    <source>
        <strain evidence="3 4">P19-061405</strain>
    </source>
</reference>
<comment type="caution">
    <text evidence="3">The sequence shown here is derived from an EMBL/GenBank/DDBJ whole genome shotgun (WGS) entry which is preliminary data.</text>
</comment>
<feature type="transmembrane region" description="Helical" evidence="2">
    <location>
        <begin position="400"/>
        <end position="420"/>
    </location>
</feature>
<gene>
    <name evidence="3" type="ORF">ENUP19_0282G0003</name>
</gene>
<evidence type="ECO:0000256" key="2">
    <source>
        <dbReference type="SAM" id="Phobius"/>
    </source>
</evidence>
<accession>A0ABQ0DTS8</accession>
<feature type="transmembrane region" description="Helical" evidence="2">
    <location>
        <begin position="128"/>
        <end position="150"/>
    </location>
</feature>
<dbReference type="PANTHER" id="PTHR36838">
    <property type="entry name" value="AUXIN EFFLUX CARRIER FAMILY PROTEIN"/>
    <property type="match status" value="1"/>
</dbReference>
<keyword evidence="4" id="KW-1185">Reference proteome</keyword>
<organism evidence="3 4">
    <name type="scientific">Entamoeba nuttalli</name>
    <dbReference type="NCBI Taxonomy" id="412467"/>
    <lineage>
        <taxon>Eukaryota</taxon>
        <taxon>Amoebozoa</taxon>
        <taxon>Evosea</taxon>
        <taxon>Archamoebae</taxon>
        <taxon>Mastigamoebida</taxon>
        <taxon>Entamoebidae</taxon>
        <taxon>Entamoeba</taxon>
    </lineage>
</organism>
<name>A0ABQ0DTS8_9EUKA</name>
<dbReference type="EMBL" id="BAAFRS010000282">
    <property type="protein sequence ID" value="GAB1226255.1"/>
    <property type="molecule type" value="Genomic_DNA"/>
</dbReference>
<feature type="transmembrane region" description="Helical" evidence="2">
    <location>
        <begin position="305"/>
        <end position="324"/>
    </location>
</feature>
<feature type="transmembrane region" description="Helical" evidence="2">
    <location>
        <begin position="98"/>
        <end position="116"/>
    </location>
</feature>
<sequence length="423" mass="47962">MIEFYEQFGTLVFIITASFIIKIIWFRGIVRESSGLLMKIMFNLTFPFVILKALINTHSLDIESLAMFISGFIFQISIGLISFIIFKFIIKNDIAWQVEFGGCIGLNIGLFLFPILETLDPVNGITHAILFNISNDVACYLVLRPLFALIENSKEDDEKQNEITDIQVELKESQIIENELKESQIIENELKESQIIENELKGDERKSLDNDSFDIKGTPTLESSIIASPSEESIMRTSLDLYPNKPTDFIKYGQKKTLRNEKQKWHEIIKKIIISLITCVPLYVMPIGYYIGLNNIKLPRFINNIIITISSGNTLMAYNLLGLFFEWKNSWQTTKLALQALIVRLIVGISIGVGLYFALSSYITQLTRLTITLCCVCPAPLLSIIYSVEYNVTRLDVSAAIVSFSVVTSFITVFILTTLLSSY</sequence>
<feature type="transmembrane region" description="Helical" evidence="2">
    <location>
        <begin position="272"/>
        <end position="293"/>
    </location>
</feature>
<protein>
    <recommendedName>
        <fullName evidence="5">Transporter, auxin efflux carrier (AEC) family protein</fullName>
    </recommendedName>
</protein>
<keyword evidence="2" id="KW-0472">Membrane</keyword>
<feature type="transmembrane region" description="Helical" evidence="2">
    <location>
        <begin position="336"/>
        <end position="357"/>
    </location>
</feature>
<feature type="transmembrane region" description="Helical" evidence="2">
    <location>
        <begin position="36"/>
        <end position="55"/>
    </location>
</feature>
<dbReference type="PANTHER" id="PTHR36838:SF3">
    <property type="entry name" value="TRANSPORTER AUXIN EFFLUX CARRIER EC FAMILY"/>
    <property type="match status" value="1"/>
</dbReference>
<evidence type="ECO:0000313" key="3">
    <source>
        <dbReference type="EMBL" id="GAB1226255.1"/>
    </source>
</evidence>
<evidence type="ECO:0008006" key="5">
    <source>
        <dbReference type="Google" id="ProtNLM"/>
    </source>
</evidence>
<feature type="transmembrane region" description="Helical" evidence="2">
    <location>
        <begin position="369"/>
        <end position="388"/>
    </location>
</feature>
<keyword evidence="2" id="KW-0812">Transmembrane</keyword>
<evidence type="ECO:0000256" key="1">
    <source>
        <dbReference type="ARBA" id="ARBA00022448"/>
    </source>
</evidence>
<keyword evidence="2" id="KW-1133">Transmembrane helix</keyword>
<feature type="transmembrane region" description="Helical" evidence="2">
    <location>
        <begin position="6"/>
        <end position="24"/>
    </location>
</feature>
<keyword evidence="1" id="KW-0813">Transport</keyword>
<feature type="transmembrane region" description="Helical" evidence="2">
    <location>
        <begin position="67"/>
        <end position="86"/>
    </location>
</feature>
<evidence type="ECO:0000313" key="4">
    <source>
        <dbReference type="Proteomes" id="UP001628156"/>
    </source>
</evidence>